<gene>
    <name evidence="1" type="ORF">SPACI_009390</name>
</gene>
<dbReference type="Proteomes" id="UP000216052">
    <property type="component" value="Chromosome"/>
</dbReference>
<accession>A0ABZ3IXW4</accession>
<evidence type="ECO:0000313" key="1">
    <source>
        <dbReference type="EMBL" id="XFO70939.1"/>
    </source>
</evidence>
<sequence>MSTMIHGVPITADPALTWEEINAIVAELVRTWTWEGRNLGKIELISDGQLVHVCSYEKPDIQFFPLRNKDTKE</sequence>
<dbReference type="EMBL" id="CP155571">
    <property type="protein sequence ID" value="XFO70939.1"/>
    <property type="molecule type" value="Genomic_DNA"/>
</dbReference>
<protein>
    <submittedName>
        <fullName evidence="1">Uncharacterized protein</fullName>
    </submittedName>
</protein>
<keyword evidence="2" id="KW-1185">Reference proteome</keyword>
<reference evidence="1" key="1">
    <citation type="submission" date="2024-05" db="EMBL/GenBank/DDBJ databases">
        <title>Isolation and characterization of Sporomusa carbonis sp. nov., a carboxydotrophic hydrogenogen in the genus of Sporomusa isolated from a charcoal burning pile.</title>
        <authorList>
            <person name="Boeer T."/>
            <person name="Rosenbaum F."/>
            <person name="Eysell L."/>
            <person name="Mueller V."/>
            <person name="Daniel R."/>
            <person name="Poehlein A."/>
        </authorList>
    </citation>
    <scope>NUCLEOTIDE SEQUENCE [LARGE SCALE GENOMIC DNA]</scope>
    <source>
        <strain evidence="1">DSM 3132</strain>
    </source>
</reference>
<name>A0ABZ3IXW4_SPOA4</name>
<organism evidence="1 2">
    <name type="scientific">Sporomusa acidovorans (strain ATCC 49682 / DSM 3132 / Mol)</name>
    <dbReference type="NCBI Taxonomy" id="1123286"/>
    <lineage>
        <taxon>Bacteria</taxon>
        <taxon>Bacillati</taxon>
        <taxon>Bacillota</taxon>
        <taxon>Negativicutes</taxon>
        <taxon>Selenomonadales</taxon>
        <taxon>Sporomusaceae</taxon>
        <taxon>Sporomusa</taxon>
    </lineage>
</organism>
<dbReference type="RefSeq" id="WP_093793664.1">
    <property type="nucleotide sequence ID" value="NZ_CP155571.1"/>
</dbReference>
<evidence type="ECO:0000313" key="2">
    <source>
        <dbReference type="Proteomes" id="UP000216052"/>
    </source>
</evidence>
<proteinExistence type="predicted"/>